<accession>A0A9X1ZYM2</accession>
<evidence type="ECO:0000313" key="1">
    <source>
        <dbReference type="EMBL" id="MCL6220103.1"/>
    </source>
</evidence>
<keyword evidence="2" id="KW-1185">Reference proteome</keyword>
<keyword evidence="1" id="KW-0808">Transferase</keyword>
<proteinExistence type="predicted"/>
<dbReference type="InterPro" id="IPR014942">
    <property type="entry name" value="AbiEii"/>
</dbReference>
<name>A0A9X1ZYM2_9FLAO</name>
<comment type="caution">
    <text evidence="1">The sequence shown here is derived from an EMBL/GenBank/DDBJ whole genome shotgun (WGS) entry which is preliminary data.</text>
</comment>
<protein>
    <submittedName>
        <fullName evidence="1">Nucleotidyl transferase AbiEii/AbiGii toxin family protein</fullName>
    </submittedName>
</protein>
<dbReference type="GO" id="GO:0016740">
    <property type="term" value="F:transferase activity"/>
    <property type="evidence" value="ECO:0007669"/>
    <property type="project" value="UniProtKB-KW"/>
</dbReference>
<evidence type="ECO:0000313" key="2">
    <source>
        <dbReference type="Proteomes" id="UP001139521"/>
    </source>
</evidence>
<dbReference type="AlphaFoldDB" id="A0A9X1ZYM2"/>
<dbReference type="Pfam" id="PF08843">
    <property type="entry name" value="AbiEii"/>
    <property type="match status" value="1"/>
</dbReference>
<dbReference type="Proteomes" id="UP001139521">
    <property type="component" value="Unassembled WGS sequence"/>
</dbReference>
<dbReference type="RefSeq" id="WP_249602808.1">
    <property type="nucleotide sequence ID" value="NZ_JAKHSK010000032.1"/>
</dbReference>
<dbReference type="EMBL" id="JAKHSK010000032">
    <property type="protein sequence ID" value="MCL6220103.1"/>
    <property type="molecule type" value="Genomic_DNA"/>
</dbReference>
<organism evidence="1 2">
    <name type="scientific">Zunongwangia pacifica</name>
    <dbReference type="NCBI Taxonomy" id="2911062"/>
    <lineage>
        <taxon>Bacteria</taxon>
        <taxon>Pseudomonadati</taxon>
        <taxon>Bacteroidota</taxon>
        <taxon>Flavobacteriia</taxon>
        <taxon>Flavobacteriales</taxon>
        <taxon>Flavobacteriaceae</taxon>
        <taxon>Zunongwangia</taxon>
    </lineage>
</organism>
<sequence length="200" mass="22945">MTIKEFNSFRLVGGTSLSLLLGHRASIDIDLFTDAAYGSIDFERLEEILNDVFAYVTTPAVGEVVFGRSYFVGVDEHQAIKLDIYYTDPFVFPLLQEGDIRLASLEEIAAMKFEVIANGGRKKDFWDIHELLDVFTLAQMLDFYEQRNPYGAGREELLEQCIDFSLAEDDFTPNCYKDKVWEIIKLDIEEEVQNIRSSKN</sequence>
<reference evidence="1" key="1">
    <citation type="submission" date="2022-01" db="EMBL/GenBank/DDBJ databases">
        <title>Genome sequencing of Zunongwangia sp. M21534 genome.</title>
        <authorList>
            <person name="Chen Y."/>
            <person name="Dong C."/>
            <person name="Shao Z."/>
        </authorList>
    </citation>
    <scope>NUCLEOTIDE SEQUENCE</scope>
    <source>
        <strain evidence="1">MCCC M21534</strain>
    </source>
</reference>
<gene>
    <name evidence="1" type="ORF">L1967_17560</name>
</gene>